<protein>
    <submittedName>
        <fullName evidence="1">Uncharacterized protein</fullName>
    </submittedName>
</protein>
<reference evidence="2" key="1">
    <citation type="journal article" date="2022" name="Mol. Ecol. Resour.">
        <title>The genomes of chicory, endive, great burdock and yacon provide insights into Asteraceae palaeo-polyploidization history and plant inulin production.</title>
        <authorList>
            <person name="Fan W."/>
            <person name="Wang S."/>
            <person name="Wang H."/>
            <person name="Wang A."/>
            <person name="Jiang F."/>
            <person name="Liu H."/>
            <person name="Zhao H."/>
            <person name="Xu D."/>
            <person name="Zhang Y."/>
        </authorList>
    </citation>
    <scope>NUCLEOTIDE SEQUENCE [LARGE SCALE GENOMIC DNA]</scope>
    <source>
        <strain evidence="2">cv. Yunnan</strain>
    </source>
</reference>
<sequence length="865" mass="98017">MKKFGKDNSSKKMKKTLNSSRKHGLATSSKNKRKEREDQSMSDVDVGKTNKKVFVNKGKGKHKDVPADSDSDFETPNFRKCSNVNINQNKRSAQKKKQHPKSKDRLRIRIQPSHLCSLMKDLTEEQITVVGQMGFASIQHLNVINIPSCLGLWLLNKYDHNTNTFNMRNHVVNITRELVRDVLGIPMGAKEVAEMKKVSYKNAIVAEWRNQFGVGSPLKKVNEVADRIKSSGDNGRMFQLNFMLLYAHERGKTICTTLPALQHYDTDCITELEADLLVDDDSGFLSYLNSREENNMGNNDADGVASMEGVEHQAVNERDNVEENDAEEVDLFDDHINNESFTQDVGIQLPKLTEPNSIVKSMTKQSQNMGVEVLKSSIQVKVREIEKLSKDVENLIKEGIEQHPDDDGFRTLVAEWEAKHNNKHAMQTGETSDKVEHTTKMNENSIKVGFDLSQYDITCSMMEELEPCLNGSVKSTSEPQKESANTNELIPPSFELNITQMTPIGQANFSVNMEEREITETTEVKGYADENVVDANTVIKTGSLLMLTQFSDAEADTNKGKNTSRYNEISDDKNDVNKAGNSRKDDDVTNKGCQKVKPDVHGDGTTEVYVCKHEDLTDVAILDKKIQRPTRTIKLPDILRSPYVRKKVSLVLKRLKIEDNTVDTIFAAFRDEWDYVFQTKDGAAVPRIAFETLYPGIDIHISVLKSWASVLNSEEQYRNRTDPLRLFCSCNMLAHADYDSTVGEKRQVMIFSTNIHSVLKEAGRQSLIVIELLFIPILHAKHYYVMCFNLKKAQVDVIDNLGSNADFNATYAYRPQVMIMLSEINLHKDAVESEVREYVQMEDGYKMKMKANAFARIKERVSKAF</sequence>
<evidence type="ECO:0000313" key="2">
    <source>
        <dbReference type="Proteomes" id="UP001056120"/>
    </source>
</evidence>
<gene>
    <name evidence="1" type="ORF">L1987_70326</name>
</gene>
<dbReference type="Proteomes" id="UP001056120">
    <property type="component" value="Linkage Group LG24"/>
</dbReference>
<keyword evidence="2" id="KW-1185">Reference proteome</keyword>
<proteinExistence type="predicted"/>
<reference evidence="1 2" key="2">
    <citation type="journal article" date="2022" name="Mol. Ecol. Resour.">
        <title>The genomes of chicory, endive, great burdock and yacon provide insights into Asteraceae paleo-polyploidization history and plant inulin production.</title>
        <authorList>
            <person name="Fan W."/>
            <person name="Wang S."/>
            <person name="Wang H."/>
            <person name="Wang A."/>
            <person name="Jiang F."/>
            <person name="Liu H."/>
            <person name="Zhao H."/>
            <person name="Xu D."/>
            <person name="Zhang Y."/>
        </authorList>
    </citation>
    <scope>NUCLEOTIDE SEQUENCE [LARGE SCALE GENOMIC DNA]</scope>
    <source>
        <strain evidence="2">cv. Yunnan</strain>
        <tissue evidence="1">Leaves</tissue>
    </source>
</reference>
<organism evidence="1 2">
    <name type="scientific">Smallanthus sonchifolius</name>
    <dbReference type="NCBI Taxonomy" id="185202"/>
    <lineage>
        <taxon>Eukaryota</taxon>
        <taxon>Viridiplantae</taxon>
        <taxon>Streptophyta</taxon>
        <taxon>Embryophyta</taxon>
        <taxon>Tracheophyta</taxon>
        <taxon>Spermatophyta</taxon>
        <taxon>Magnoliopsida</taxon>
        <taxon>eudicotyledons</taxon>
        <taxon>Gunneridae</taxon>
        <taxon>Pentapetalae</taxon>
        <taxon>asterids</taxon>
        <taxon>campanulids</taxon>
        <taxon>Asterales</taxon>
        <taxon>Asteraceae</taxon>
        <taxon>Asteroideae</taxon>
        <taxon>Heliantheae alliance</taxon>
        <taxon>Millerieae</taxon>
        <taxon>Smallanthus</taxon>
    </lineage>
</organism>
<dbReference type="EMBL" id="CM042041">
    <property type="protein sequence ID" value="KAI3711780.1"/>
    <property type="molecule type" value="Genomic_DNA"/>
</dbReference>
<name>A0ACB9AQ74_9ASTR</name>
<comment type="caution">
    <text evidence="1">The sequence shown here is derived from an EMBL/GenBank/DDBJ whole genome shotgun (WGS) entry which is preliminary data.</text>
</comment>
<accession>A0ACB9AQ74</accession>
<evidence type="ECO:0000313" key="1">
    <source>
        <dbReference type="EMBL" id="KAI3711780.1"/>
    </source>
</evidence>